<evidence type="ECO:0000256" key="1">
    <source>
        <dbReference type="SAM" id="Phobius"/>
    </source>
</evidence>
<feature type="transmembrane region" description="Helical" evidence="1">
    <location>
        <begin position="29"/>
        <end position="46"/>
    </location>
</feature>
<organism evidence="2 3">
    <name type="scientific">Massilia eurypsychrophila</name>
    <dbReference type="NCBI Taxonomy" id="1485217"/>
    <lineage>
        <taxon>Bacteria</taxon>
        <taxon>Pseudomonadati</taxon>
        <taxon>Pseudomonadota</taxon>
        <taxon>Betaproteobacteria</taxon>
        <taxon>Burkholderiales</taxon>
        <taxon>Oxalobacteraceae</taxon>
        <taxon>Telluria group</taxon>
        <taxon>Massilia</taxon>
    </lineage>
</organism>
<dbReference type="AlphaFoldDB" id="A0A2G8TEV8"/>
<protein>
    <submittedName>
        <fullName evidence="2">Uncharacterized protein</fullName>
    </submittedName>
</protein>
<reference evidence="2 3" key="1">
    <citation type="submission" date="2017-10" db="EMBL/GenBank/DDBJ databases">
        <title>Massilia psychrophilum sp. nov., a novel purple-pigmented bacterium isolated from Tianshan glacier, Xinjiang Municipality, China.</title>
        <authorList>
            <person name="Wang H."/>
        </authorList>
    </citation>
    <scope>NUCLEOTIDE SEQUENCE [LARGE SCALE GENOMIC DNA]</scope>
    <source>
        <strain evidence="2 3">JCM 30074</strain>
    </source>
</reference>
<accession>A0A2G8TEV8</accession>
<evidence type="ECO:0000313" key="3">
    <source>
        <dbReference type="Proteomes" id="UP000230390"/>
    </source>
</evidence>
<keyword evidence="1" id="KW-0472">Membrane</keyword>
<sequence length="163" mass="18600">MSISELERTHAWWRYLWPFRSRRTQLQTLALLAAEVCIMLAAVYALNPSPSLAPVLLAAPLILLSGAQFLLPARLVMATQDDACHAVTDLQARLLKLGYVRSEQPMPQGSFRYRHKYPRWLQWGEQDVELLVHGHELVLDGPMAVLYGLRAEMLLPDERNRKA</sequence>
<dbReference type="EMBL" id="PDOC01000007">
    <property type="protein sequence ID" value="PIL44479.1"/>
    <property type="molecule type" value="Genomic_DNA"/>
</dbReference>
<proteinExistence type="predicted"/>
<feature type="transmembrane region" description="Helical" evidence="1">
    <location>
        <begin position="52"/>
        <end position="71"/>
    </location>
</feature>
<evidence type="ECO:0000313" key="2">
    <source>
        <dbReference type="EMBL" id="PIL44479.1"/>
    </source>
</evidence>
<keyword evidence="1" id="KW-1133">Transmembrane helix</keyword>
<keyword evidence="3" id="KW-1185">Reference proteome</keyword>
<dbReference type="Proteomes" id="UP000230390">
    <property type="component" value="Unassembled WGS sequence"/>
</dbReference>
<gene>
    <name evidence="2" type="ORF">CR105_13550</name>
</gene>
<comment type="caution">
    <text evidence="2">The sequence shown here is derived from an EMBL/GenBank/DDBJ whole genome shotgun (WGS) entry which is preliminary data.</text>
</comment>
<name>A0A2G8TEV8_9BURK</name>
<keyword evidence="1" id="KW-0812">Transmembrane</keyword>